<evidence type="ECO:0000256" key="1">
    <source>
        <dbReference type="SAM" id="MobiDB-lite"/>
    </source>
</evidence>
<name>A0A7W6C009_9HYPH</name>
<comment type="caution">
    <text evidence="2">The sequence shown here is derived from an EMBL/GenBank/DDBJ whole genome shotgun (WGS) entry which is preliminary data.</text>
</comment>
<dbReference type="GO" id="GO:0006260">
    <property type="term" value="P:DNA replication"/>
    <property type="evidence" value="ECO:0007669"/>
    <property type="project" value="InterPro"/>
</dbReference>
<proteinExistence type="predicted"/>
<protein>
    <recommendedName>
        <fullName evidence="4">Zinc finger CHC2-type domain-containing protein</fullName>
    </recommendedName>
</protein>
<dbReference type="Gene3D" id="3.90.580.10">
    <property type="entry name" value="Zinc finger, CHC2-type domain"/>
    <property type="match status" value="1"/>
</dbReference>
<evidence type="ECO:0008006" key="4">
    <source>
        <dbReference type="Google" id="ProtNLM"/>
    </source>
</evidence>
<dbReference type="Proteomes" id="UP000531216">
    <property type="component" value="Unassembled WGS sequence"/>
</dbReference>
<dbReference type="EMBL" id="JACIDO010000013">
    <property type="protein sequence ID" value="MBB3937915.1"/>
    <property type="molecule type" value="Genomic_DNA"/>
</dbReference>
<dbReference type="InterPro" id="IPR036977">
    <property type="entry name" value="DNA_primase_Znf_CHC2"/>
</dbReference>
<dbReference type="GO" id="GO:0008270">
    <property type="term" value="F:zinc ion binding"/>
    <property type="evidence" value="ECO:0007669"/>
    <property type="project" value="InterPro"/>
</dbReference>
<organism evidence="2 3">
    <name type="scientific">Aureimonas phyllosphaerae</name>
    <dbReference type="NCBI Taxonomy" id="1166078"/>
    <lineage>
        <taxon>Bacteria</taxon>
        <taxon>Pseudomonadati</taxon>
        <taxon>Pseudomonadota</taxon>
        <taxon>Alphaproteobacteria</taxon>
        <taxon>Hyphomicrobiales</taxon>
        <taxon>Aurantimonadaceae</taxon>
        <taxon>Aureimonas</taxon>
    </lineage>
</organism>
<accession>A0A7W6C009</accession>
<reference evidence="2 3" key="1">
    <citation type="submission" date="2020-08" db="EMBL/GenBank/DDBJ databases">
        <title>Genomic Encyclopedia of Type Strains, Phase IV (KMG-IV): sequencing the most valuable type-strain genomes for metagenomic binning, comparative biology and taxonomic classification.</title>
        <authorList>
            <person name="Goeker M."/>
        </authorList>
    </citation>
    <scope>NUCLEOTIDE SEQUENCE [LARGE SCALE GENOMIC DNA]</scope>
    <source>
        <strain evidence="2 3">DSM 25024</strain>
    </source>
</reference>
<dbReference type="GO" id="GO:0003677">
    <property type="term" value="F:DNA binding"/>
    <property type="evidence" value="ECO:0007669"/>
    <property type="project" value="InterPro"/>
</dbReference>
<feature type="region of interest" description="Disordered" evidence="1">
    <location>
        <begin position="98"/>
        <end position="137"/>
    </location>
</feature>
<dbReference type="AlphaFoldDB" id="A0A7W6C009"/>
<keyword evidence="3" id="KW-1185">Reference proteome</keyword>
<evidence type="ECO:0000313" key="3">
    <source>
        <dbReference type="Proteomes" id="UP000531216"/>
    </source>
</evidence>
<gene>
    <name evidence="2" type="ORF">GGR05_004084</name>
</gene>
<sequence>MTGARTFEMDAFVEDARAVSVLQAFERCGFSLRSLRSSGPEHVGPCPSCGGKDRFSLNSQKSVFNCRGAEGGDAIGLVKHLTGLDFLDACELLNGRDRPSRDGGDDAERAARREAAEHRLAEQRERAAREEVEREAQQNQYRAREWDRCRALWREAAAFDCNSASAKAYLAARRLDVSRLDGAYLRTHPRLGFFAEDGKGAKVAIHHGPAQLGLFCRLVPDAGSASGFRWMSIGLHATWIDLDAAPKFRPTLVSPVDGEPLPSKKMRGSKAGGVIPVLGLLSSATRMVVGEGIETVLGFARFDGFRADTFYCAAGDLGNLAGKARSGRDEPGSRIRHPTIKRRATNGVMKPHFVPGLEPDMGSDAVPVPAWIDELVLLGDGDSEPVMTRAALKRGCARHAREGRTVRALFAPVGGDWADVAAALEPEMEAA</sequence>
<dbReference type="OrthoDB" id="9811157at2"/>
<dbReference type="RefSeq" id="WP_090966188.1">
    <property type="nucleotide sequence ID" value="NZ_FOOA01000025.1"/>
</dbReference>
<dbReference type="SUPFAM" id="SSF57783">
    <property type="entry name" value="Zinc beta-ribbon"/>
    <property type="match status" value="1"/>
</dbReference>
<evidence type="ECO:0000313" key="2">
    <source>
        <dbReference type="EMBL" id="MBB3937915.1"/>
    </source>
</evidence>